<comment type="similarity">
    <text evidence="3">Belongs to the peptidase M20A family.</text>
</comment>
<sequence length="400" mass="44170">MVEIPPGYRFYPTEEELVSFYLHNKLEGNRPDLNRAIPVVNIYEHEPWHLPSPSIFFSVIAFSDEEGVRFQSTFLGSAAIAGFLPVSALQIRDKSGVTVQNVLKENSIEISEESFFELKYDPESIWGYIELHIEQGPVLESVGLPLGVVKGIAGQTRLKVFDTITAHRLKYSSLCCVWLGDLVRDLEKEKEKEKVTVRGSQGHAGTVPMSMRQDPMAAAAELIVLLESICKRPEDFLSYDDQCKGFSVESLVCTVGEISCWPSASNVIPDMRTIDDMGREAVIFELSNQMHQICDHRSVSCNIERKHDANAAACDTGLSSQLKSAAYSGMKRMAGEDVDDVPVLMSGAGHDAMAMAHLTKVGMLFVRCRGGISHSPAEYVSDDDVWAAGLAILAFLETQM</sequence>
<evidence type="ECO:0000256" key="11">
    <source>
        <dbReference type="ARBA" id="ARBA00023125"/>
    </source>
</evidence>
<dbReference type="SUPFAM" id="SSF101941">
    <property type="entry name" value="NAC domain"/>
    <property type="match status" value="1"/>
</dbReference>
<evidence type="ECO:0000313" key="19">
    <source>
        <dbReference type="Proteomes" id="UP000306102"/>
    </source>
</evidence>
<evidence type="ECO:0000256" key="5">
    <source>
        <dbReference type="ARBA" id="ARBA00022631"/>
    </source>
</evidence>
<dbReference type="PANTHER" id="PTHR32494">
    <property type="entry name" value="ALLANTOATE DEIMINASE-RELATED"/>
    <property type="match status" value="1"/>
</dbReference>
<evidence type="ECO:0000256" key="2">
    <source>
        <dbReference type="ARBA" id="ARBA00004240"/>
    </source>
</evidence>
<evidence type="ECO:0000256" key="3">
    <source>
        <dbReference type="ARBA" id="ARBA00006247"/>
    </source>
</evidence>
<gene>
    <name evidence="18" type="ORF">TEA_025837</name>
</gene>
<dbReference type="Pfam" id="PF01546">
    <property type="entry name" value="Peptidase_M20"/>
    <property type="match status" value="1"/>
</dbReference>
<evidence type="ECO:0000256" key="13">
    <source>
        <dbReference type="ARBA" id="ARBA00023211"/>
    </source>
</evidence>
<dbReference type="Proteomes" id="UP000306102">
    <property type="component" value="Unassembled WGS sequence"/>
</dbReference>
<keyword evidence="14" id="KW-0539">Nucleus</keyword>
<keyword evidence="10" id="KW-0805">Transcription regulation</keyword>
<evidence type="ECO:0000256" key="15">
    <source>
        <dbReference type="ARBA" id="ARBA00053003"/>
    </source>
</evidence>
<evidence type="ECO:0000256" key="9">
    <source>
        <dbReference type="ARBA" id="ARBA00022824"/>
    </source>
</evidence>
<protein>
    <recommendedName>
        <fullName evidence="16">allantoate deiminase</fullName>
        <ecNumber evidence="16">3.5.3.9</ecNumber>
    </recommendedName>
</protein>
<dbReference type="PIRSF" id="PIRSF001235">
    <property type="entry name" value="Amidase_carbamoylase"/>
    <property type="match status" value="1"/>
</dbReference>
<comment type="subunit">
    <text evidence="4">Homodimer.</text>
</comment>
<keyword evidence="12" id="KW-0804">Transcription</keyword>
<dbReference type="AlphaFoldDB" id="A0A4S4DSP5"/>
<keyword evidence="11" id="KW-0238">DNA-binding</keyword>
<dbReference type="InterPro" id="IPR002933">
    <property type="entry name" value="Peptidase_M20"/>
</dbReference>
<evidence type="ECO:0000256" key="16">
    <source>
        <dbReference type="ARBA" id="ARBA00066382"/>
    </source>
</evidence>
<evidence type="ECO:0000256" key="7">
    <source>
        <dbReference type="ARBA" id="ARBA00022729"/>
    </source>
</evidence>
<dbReference type="EMBL" id="SDRB02010475">
    <property type="protein sequence ID" value="THG06248.1"/>
    <property type="molecule type" value="Genomic_DNA"/>
</dbReference>
<comment type="caution">
    <text evidence="18">The sequence shown here is derived from an EMBL/GenBank/DDBJ whole genome shotgun (WGS) entry which is preliminary data.</text>
</comment>
<dbReference type="FunFam" id="3.30.70.360:FF:000019">
    <property type="entry name" value="Allantoate deiminase"/>
    <property type="match status" value="1"/>
</dbReference>
<dbReference type="InterPro" id="IPR010158">
    <property type="entry name" value="Amidase_Cbmase"/>
</dbReference>
<evidence type="ECO:0000256" key="1">
    <source>
        <dbReference type="ARBA" id="ARBA00001936"/>
    </source>
</evidence>
<dbReference type="PANTHER" id="PTHR32494:SF19">
    <property type="entry name" value="ALLANTOATE DEIMINASE-RELATED"/>
    <property type="match status" value="1"/>
</dbReference>
<dbReference type="PROSITE" id="PS51005">
    <property type="entry name" value="NAC"/>
    <property type="match status" value="1"/>
</dbReference>
<proteinExistence type="inferred from homology"/>
<evidence type="ECO:0000259" key="17">
    <source>
        <dbReference type="PROSITE" id="PS51005"/>
    </source>
</evidence>
<accession>A0A4S4DSP5</accession>
<dbReference type="SUPFAM" id="SSF53187">
    <property type="entry name" value="Zn-dependent exopeptidases"/>
    <property type="match status" value="1"/>
</dbReference>
<dbReference type="InterPro" id="IPR036264">
    <property type="entry name" value="Bact_exopeptidase_dim_dom"/>
</dbReference>
<dbReference type="InterPro" id="IPR003441">
    <property type="entry name" value="NAC-dom"/>
</dbReference>
<evidence type="ECO:0000256" key="4">
    <source>
        <dbReference type="ARBA" id="ARBA00011738"/>
    </source>
</evidence>
<evidence type="ECO:0000256" key="8">
    <source>
        <dbReference type="ARBA" id="ARBA00022801"/>
    </source>
</evidence>
<dbReference type="InterPro" id="IPR036093">
    <property type="entry name" value="NAC_dom_sf"/>
</dbReference>
<dbReference type="Pfam" id="PF02365">
    <property type="entry name" value="NAM"/>
    <property type="match status" value="1"/>
</dbReference>
<dbReference type="Gene3D" id="3.40.630.10">
    <property type="entry name" value="Zn peptidases"/>
    <property type="match status" value="2"/>
</dbReference>
<feature type="domain" description="NAC" evidence="17">
    <location>
        <begin position="4"/>
        <end position="155"/>
    </location>
</feature>
<keyword evidence="7" id="KW-0732">Signal</keyword>
<dbReference type="SUPFAM" id="SSF55031">
    <property type="entry name" value="Bacterial exopeptidase dimerisation domain"/>
    <property type="match status" value="1"/>
</dbReference>
<comment type="cofactor">
    <cofactor evidence="1">
        <name>Mn(2+)</name>
        <dbReference type="ChEBI" id="CHEBI:29035"/>
    </cofactor>
</comment>
<keyword evidence="5" id="KW-0659">Purine metabolism</keyword>
<dbReference type="GO" id="GO:0003677">
    <property type="term" value="F:DNA binding"/>
    <property type="evidence" value="ECO:0007669"/>
    <property type="project" value="UniProtKB-KW"/>
</dbReference>
<dbReference type="GO" id="GO:0046872">
    <property type="term" value="F:metal ion binding"/>
    <property type="evidence" value="ECO:0007669"/>
    <property type="project" value="UniProtKB-KW"/>
</dbReference>
<dbReference type="GO" id="GO:0006144">
    <property type="term" value="P:purine nucleobase metabolic process"/>
    <property type="evidence" value="ECO:0007669"/>
    <property type="project" value="UniProtKB-KW"/>
</dbReference>
<evidence type="ECO:0000256" key="6">
    <source>
        <dbReference type="ARBA" id="ARBA00022723"/>
    </source>
</evidence>
<evidence type="ECO:0000313" key="18">
    <source>
        <dbReference type="EMBL" id="THG06248.1"/>
    </source>
</evidence>
<dbReference type="EC" id="3.5.3.9" evidence="16"/>
<keyword evidence="19" id="KW-1185">Reference proteome</keyword>
<reference evidence="18 19" key="1">
    <citation type="journal article" date="2018" name="Proc. Natl. Acad. Sci. U.S.A.">
        <title>Draft genome sequence of Camellia sinensis var. sinensis provides insights into the evolution of the tea genome and tea quality.</title>
        <authorList>
            <person name="Wei C."/>
            <person name="Yang H."/>
            <person name="Wang S."/>
            <person name="Zhao J."/>
            <person name="Liu C."/>
            <person name="Gao L."/>
            <person name="Xia E."/>
            <person name="Lu Y."/>
            <person name="Tai Y."/>
            <person name="She G."/>
            <person name="Sun J."/>
            <person name="Cao H."/>
            <person name="Tong W."/>
            <person name="Gao Q."/>
            <person name="Li Y."/>
            <person name="Deng W."/>
            <person name="Jiang X."/>
            <person name="Wang W."/>
            <person name="Chen Q."/>
            <person name="Zhang S."/>
            <person name="Li H."/>
            <person name="Wu J."/>
            <person name="Wang P."/>
            <person name="Li P."/>
            <person name="Shi C."/>
            <person name="Zheng F."/>
            <person name="Jian J."/>
            <person name="Huang B."/>
            <person name="Shan D."/>
            <person name="Shi M."/>
            <person name="Fang C."/>
            <person name="Yue Y."/>
            <person name="Li F."/>
            <person name="Li D."/>
            <person name="Wei S."/>
            <person name="Han B."/>
            <person name="Jiang C."/>
            <person name="Yin Y."/>
            <person name="Xia T."/>
            <person name="Zhang Z."/>
            <person name="Bennetzen J.L."/>
            <person name="Zhao S."/>
            <person name="Wan X."/>
        </authorList>
    </citation>
    <scope>NUCLEOTIDE SEQUENCE [LARGE SCALE GENOMIC DNA]</scope>
    <source>
        <strain evidence="19">cv. Shuchazao</strain>
        <tissue evidence="18">Leaf</tissue>
    </source>
</reference>
<evidence type="ECO:0000256" key="12">
    <source>
        <dbReference type="ARBA" id="ARBA00023163"/>
    </source>
</evidence>
<comment type="subcellular location">
    <subcellularLocation>
        <location evidence="2">Endoplasmic reticulum</location>
    </subcellularLocation>
</comment>
<evidence type="ECO:0000256" key="10">
    <source>
        <dbReference type="ARBA" id="ARBA00023015"/>
    </source>
</evidence>
<name>A0A4S4DSP5_CAMSN</name>
<keyword evidence="13" id="KW-0464">Manganese</keyword>
<dbReference type="GO" id="GO:0005783">
    <property type="term" value="C:endoplasmic reticulum"/>
    <property type="evidence" value="ECO:0007669"/>
    <property type="project" value="UniProtKB-SubCell"/>
</dbReference>
<dbReference type="GO" id="GO:0006355">
    <property type="term" value="P:regulation of DNA-templated transcription"/>
    <property type="evidence" value="ECO:0007669"/>
    <property type="project" value="InterPro"/>
</dbReference>
<keyword evidence="8" id="KW-0378">Hydrolase</keyword>
<dbReference type="STRING" id="542762.A0A4S4DSP5"/>
<dbReference type="GO" id="GO:0047652">
    <property type="term" value="F:allantoate deiminase activity"/>
    <property type="evidence" value="ECO:0007669"/>
    <property type="project" value="UniProtKB-EC"/>
</dbReference>
<evidence type="ECO:0000256" key="14">
    <source>
        <dbReference type="ARBA" id="ARBA00023242"/>
    </source>
</evidence>
<dbReference type="Gene3D" id="3.30.70.360">
    <property type="match status" value="1"/>
</dbReference>
<comment type="catalytic activity">
    <reaction evidence="15">
        <text>allantoate + H2O + 2 H(+) = (S)-2-ureidoglycine + NH4(+) + CO2</text>
        <dbReference type="Rhea" id="RHEA:27485"/>
        <dbReference type="ChEBI" id="CHEBI:15377"/>
        <dbReference type="ChEBI" id="CHEBI:15378"/>
        <dbReference type="ChEBI" id="CHEBI:16526"/>
        <dbReference type="ChEBI" id="CHEBI:17536"/>
        <dbReference type="ChEBI" id="CHEBI:28938"/>
        <dbReference type="ChEBI" id="CHEBI:59947"/>
        <dbReference type="EC" id="3.5.3.9"/>
    </reaction>
</comment>
<keyword evidence="9" id="KW-0256">Endoplasmic reticulum</keyword>
<organism evidence="18 19">
    <name type="scientific">Camellia sinensis var. sinensis</name>
    <name type="common">China tea</name>
    <dbReference type="NCBI Taxonomy" id="542762"/>
    <lineage>
        <taxon>Eukaryota</taxon>
        <taxon>Viridiplantae</taxon>
        <taxon>Streptophyta</taxon>
        <taxon>Embryophyta</taxon>
        <taxon>Tracheophyta</taxon>
        <taxon>Spermatophyta</taxon>
        <taxon>Magnoliopsida</taxon>
        <taxon>eudicotyledons</taxon>
        <taxon>Gunneridae</taxon>
        <taxon>Pentapetalae</taxon>
        <taxon>asterids</taxon>
        <taxon>Ericales</taxon>
        <taxon>Theaceae</taxon>
        <taxon>Camellia</taxon>
    </lineage>
</organism>
<keyword evidence="6" id="KW-0479">Metal-binding</keyword>